<dbReference type="AlphaFoldDB" id="A0A7J7M6A0"/>
<evidence type="ECO:0000313" key="1">
    <source>
        <dbReference type="EMBL" id="KAF6150294.1"/>
    </source>
</evidence>
<name>A0A7J7M6A0_9MAGN</name>
<gene>
    <name evidence="1" type="ORF">GIB67_033993</name>
</gene>
<comment type="caution">
    <text evidence="1">The sequence shown here is derived from an EMBL/GenBank/DDBJ whole genome shotgun (WGS) entry which is preliminary data.</text>
</comment>
<dbReference type="EMBL" id="JACGCM010001747">
    <property type="protein sequence ID" value="KAF6150294.1"/>
    <property type="molecule type" value="Genomic_DNA"/>
</dbReference>
<reference evidence="1 2" key="1">
    <citation type="journal article" date="2020" name="IScience">
        <title>Genome Sequencing of the Endangered Kingdonia uniflora (Circaeasteraceae, Ranunculales) Reveals Potential Mechanisms of Evolutionary Specialization.</title>
        <authorList>
            <person name="Sun Y."/>
            <person name="Deng T."/>
            <person name="Zhang A."/>
            <person name="Moore M.J."/>
            <person name="Landis J.B."/>
            <person name="Lin N."/>
            <person name="Zhang H."/>
            <person name="Zhang X."/>
            <person name="Huang J."/>
            <person name="Zhang X."/>
            <person name="Sun H."/>
            <person name="Wang H."/>
        </authorList>
    </citation>
    <scope>NUCLEOTIDE SEQUENCE [LARGE SCALE GENOMIC DNA]</scope>
    <source>
        <strain evidence="1">TB1705</strain>
        <tissue evidence="1">Leaf</tissue>
    </source>
</reference>
<proteinExistence type="predicted"/>
<sequence>MNKLTRRTKRRRVKPRRAPPMLKITLLGVQTTFFIKFVKNYTILSPPEQGEKHWGEVC</sequence>
<organism evidence="1 2">
    <name type="scientific">Kingdonia uniflora</name>
    <dbReference type="NCBI Taxonomy" id="39325"/>
    <lineage>
        <taxon>Eukaryota</taxon>
        <taxon>Viridiplantae</taxon>
        <taxon>Streptophyta</taxon>
        <taxon>Embryophyta</taxon>
        <taxon>Tracheophyta</taxon>
        <taxon>Spermatophyta</taxon>
        <taxon>Magnoliopsida</taxon>
        <taxon>Ranunculales</taxon>
        <taxon>Circaeasteraceae</taxon>
        <taxon>Kingdonia</taxon>
    </lineage>
</organism>
<accession>A0A7J7M6A0</accession>
<evidence type="ECO:0000313" key="2">
    <source>
        <dbReference type="Proteomes" id="UP000541444"/>
    </source>
</evidence>
<protein>
    <submittedName>
        <fullName evidence="1">Uncharacterized protein</fullName>
    </submittedName>
</protein>
<dbReference type="Proteomes" id="UP000541444">
    <property type="component" value="Unassembled WGS sequence"/>
</dbReference>
<keyword evidence="2" id="KW-1185">Reference proteome</keyword>